<evidence type="ECO:0000256" key="1">
    <source>
        <dbReference type="SAM" id="Phobius"/>
    </source>
</evidence>
<dbReference type="AlphaFoldDB" id="B3SDY0"/>
<organism evidence="2 3">
    <name type="scientific">Trichoplax adhaerens</name>
    <name type="common">Trichoplax reptans</name>
    <dbReference type="NCBI Taxonomy" id="10228"/>
    <lineage>
        <taxon>Eukaryota</taxon>
        <taxon>Metazoa</taxon>
        <taxon>Placozoa</taxon>
        <taxon>Uniplacotomia</taxon>
        <taxon>Trichoplacea</taxon>
        <taxon>Trichoplacidae</taxon>
        <taxon>Trichoplax</taxon>
    </lineage>
</organism>
<dbReference type="CTD" id="6759663"/>
<name>B3SDY0_TRIAD</name>
<feature type="transmembrane region" description="Helical" evidence="1">
    <location>
        <begin position="240"/>
        <end position="259"/>
    </location>
</feature>
<keyword evidence="1" id="KW-0812">Transmembrane</keyword>
<dbReference type="RefSeq" id="XP_002118449.1">
    <property type="nucleotide sequence ID" value="XM_002118413.1"/>
</dbReference>
<feature type="transmembrane region" description="Helical" evidence="1">
    <location>
        <begin position="21"/>
        <end position="43"/>
    </location>
</feature>
<keyword evidence="3" id="KW-1185">Reference proteome</keyword>
<accession>B3SDY0</accession>
<reference evidence="2 3" key="1">
    <citation type="journal article" date="2008" name="Nature">
        <title>The Trichoplax genome and the nature of placozoans.</title>
        <authorList>
            <person name="Srivastava M."/>
            <person name="Begovic E."/>
            <person name="Chapman J."/>
            <person name="Putnam N.H."/>
            <person name="Hellsten U."/>
            <person name="Kawashima T."/>
            <person name="Kuo A."/>
            <person name="Mitros T."/>
            <person name="Salamov A."/>
            <person name="Carpenter M.L."/>
            <person name="Signorovitch A.Y."/>
            <person name="Moreno M.A."/>
            <person name="Kamm K."/>
            <person name="Grimwood J."/>
            <person name="Schmutz J."/>
            <person name="Shapiro H."/>
            <person name="Grigoriev I.V."/>
            <person name="Buss L.W."/>
            <person name="Schierwater B."/>
            <person name="Dellaporta S.L."/>
            <person name="Rokhsar D.S."/>
        </authorList>
    </citation>
    <scope>NUCLEOTIDE SEQUENCE [LARGE SCALE GENOMIC DNA]</scope>
    <source>
        <strain evidence="2 3">Grell-BS-1999</strain>
    </source>
</reference>
<protein>
    <submittedName>
        <fullName evidence="2">Uncharacterized protein</fullName>
    </submittedName>
</protein>
<dbReference type="Proteomes" id="UP000009022">
    <property type="component" value="Unassembled WGS sequence"/>
</dbReference>
<dbReference type="InParanoid" id="B3SDY0"/>
<dbReference type="KEGG" id="tad:TRIADDRAFT_62484"/>
<dbReference type="HOGENOM" id="CLU_748703_0_0_1"/>
<dbReference type="GeneID" id="6759663"/>
<keyword evidence="1" id="KW-1133">Transmembrane helix</keyword>
<sequence length="370" mass="42038">MFTNCFSERSLAIDRKFALMAIKNTLMITINLFVLSVLALIIVNNQKSMPGGTIMINLECFTNVDDKDNSGNYCDNNIADPCEYEFQITLGTFTNSTKYWKFRSKTLAYFSPLDFHPDQQLSDDGLIKTPVAIPFSGPWLRKRSFGQEKGSTANIITPKLVKVGYLKVRVEVYDRDGTGPDYSYTVIDKFEEIIVIDEGSTQVTELLGQRHNPASLVVTFKITCLNLDYGAVSFDGYPTISVLFGVIVLGIFSLDVCILRYRLLSKATYGVIYLMQLDFSFVKRYNSIFEYQNPFDPCNRPYTNQSIVTRPSESNIIAHNHDITSMNNKKSASLRYKNLFDEYDDQSITFMNSPPSLSGYERVDDPYNSM</sequence>
<keyword evidence="1" id="KW-0472">Membrane</keyword>
<evidence type="ECO:0000313" key="3">
    <source>
        <dbReference type="Proteomes" id="UP000009022"/>
    </source>
</evidence>
<evidence type="ECO:0000313" key="2">
    <source>
        <dbReference type="EMBL" id="EDV19065.1"/>
    </source>
</evidence>
<gene>
    <name evidence="2" type="ORF">TRIADDRAFT_62484</name>
</gene>
<proteinExistence type="predicted"/>
<dbReference type="EMBL" id="DS985314">
    <property type="protein sequence ID" value="EDV19065.1"/>
    <property type="molecule type" value="Genomic_DNA"/>
</dbReference>